<dbReference type="EC" id="6.1.1.4" evidence="2"/>
<dbReference type="Gene3D" id="3.40.50.620">
    <property type="entry name" value="HUPs"/>
    <property type="match status" value="1"/>
</dbReference>
<dbReference type="GO" id="GO:0005524">
    <property type="term" value="F:ATP binding"/>
    <property type="evidence" value="ECO:0007669"/>
    <property type="project" value="UniProtKB-KW"/>
</dbReference>
<evidence type="ECO:0000256" key="7">
    <source>
        <dbReference type="ARBA" id="ARBA00023146"/>
    </source>
</evidence>
<organism evidence="8">
    <name type="scientific">marine sediment metagenome</name>
    <dbReference type="NCBI Taxonomy" id="412755"/>
    <lineage>
        <taxon>unclassified sequences</taxon>
        <taxon>metagenomes</taxon>
        <taxon>ecological metagenomes</taxon>
    </lineage>
</organism>
<keyword evidence="4" id="KW-0547">Nucleotide-binding</keyword>
<name>X1QDZ4_9ZZZZ</name>
<evidence type="ECO:0000256" key="6">
    <source>
        <dbReference type="ARBA" id="ARBA00022917"/>
    </source>
</evidence>
<evidence type="ECO:0000256" key="5">
    <source>
        <dbReference type="ARBA" id="ARBA00022840"/>
    </source>
</evidence>
<dbReference type="GO" id="GO:0006429">
    <property type="term" value="P:leucyl-tRNA aminoacylation"/>
    <property type="evidence" value="ECO:0007669"/>
    <property type="project" value="InterPro"/>
</dbReference>
<keyword evidence="5" id="KW-0067">ATP-binding</keyword>
<evidence type="ECO:0000256" key="2">
    <source>
        <dbReference type="ARBA" id="ARBA00013164"/>
    </source>
</evidence>
<keyword evidence="6" id="KW-0648">Protein biosynthesis</keyword>
<proteinExistence type="inferred from homology"/>
<evidence type="ECO:0000256" key="3">
    <source>
        <dbReference type="ARBA" id="ARBA00022598"/>
    </source>
</evidence>
<reference evidence="8" key="1">
    <citation type="journal article" date="2014" name="Front. Microbiol.">
        <title>High frequency of phylogenetically diverse reductive dehalogenase-homologous genes in deep subseafloor sedimentary metagenomes.</title>
        <authorList>
            <person name="Kawai M."/>
            <person name="Futagami T."/>
            <person name="Toyoda A."/>
            <person name="Takaki Y."/>
            <person name="Nishi S."/>
            <person name="Hori S."/>
            <person name="Arai W."/>
            <person name="Tsubouchi T."/>
            <person name="Morono Y."/>
            <person name="Uchiyama I."/>
            <person name="Ito T."/>
            <person name="Fujiyama A."/>
            <person name="Inagaki F."/>
            <person name="Takami H."/>
        </authorList>
    </citation>
    <scope>NUCLEOTIDE SEQUENCE</scope>
    <source>
        <strain evidence="8">Expedition CK06-06</strain>
    </source>
</reference>
<dbReference type="PANTHER" id="PTHR43740:SF2">
    <property type="entry name" value="LEUCINE--TRNA LIGASE, MITOCHONDRIAL"/>
    <property type="match status" value="1"/>
</dbReference>
<dbReference type="InterPro" id="IPR002302">
    <property type="entry name" value="Leu-tRNA-ligase"/>
</dbReference>
<evidence type="ECO:0000256" key="1">
    <source>
        <dbReference type="ARBA" id="ARBA00005594"/>
    </source>
</evidence>
<evidence type="ECO:0000313" key="8">
    <source>
        <dbReference type="EMBL" id="GAI66722.1"/>
    </source>
</evidence>
<dbReference type="InterPro" id="IPR014729">
    <property type="entry name" value="Rossmann-like_a/b/a_fold"/>
</dbReference>
<dbReference type="PANTHER" id="PTHR43740">
    <property type="entry name" value="LEUCYL-TRNA SYNTHETASE"/>
    <property type="match status" value="1"/>
</dbReference>
<keyword evidence="7" id="KW-0030">Aminoacyl-tRNA synthetase</keyword>
<evidence type="ECO:0000256" key="4">
    <source>
        <dbReference type="ARBA" id="ARBA00022741"/>
    </source>
</evidence>
<protein>
    <recommendedName>
        <fullName evidence="2">leucine--tRNA ligase</fullName>
        <ecNumber evidence="2">6.1.1.4</ecNumber>
    </recommendedName>
</protein>
<accession>X1QDZ4</accession>
<dbReference type="GO" id="GO:0005829">
    <property type="term" value="C:cytosol"/>
    <property type="evidence" value="ECO:0007669"/>
    <property type="project" value="TreeGrafter"/>
</dbReference>
<feature type="non-terminal residue" evidence="8">
    <location>
        <position position="1"/>
    </location>
</feature>
<comment type="similarity">
    <text evidence="1">Belongs to the class-I aminoacyl-tRNA synthetase family.</text>
</comment>
<dbReference type="GO" id="GO:0004823">
    <property type="term" value="F:leucine-tRNA ligase activity"/>
    <property type="evidence" value="ECO:0007669"/>
    <property type="project" value="UniProtKB-EC"/>
</dbReference>
<dbReference type="EMBL" id="BARV01045207">
    <property type="protein sequence ID" value="GAI66722.1"/>
    <property type="molecule type" value="Genomic_DNA"/>
</dbReference>
<comment type="caution">
    <text evidence="8">The sequence shown here is derived from an EMBL/GenBank/DDBJ whole genome shotgun (WGS) entry which is preliminary data.</text>
</comment>
<dbReference type="AlphaFoldDB" id="X1QDZ4"/>
<gene>
    <name evidence="8" type="ORF">S06H3_66387</name>
</gene>
<sequence length="62" mass="6899">CGWFPVLEKDLPVKLPKVKEYKPTKTGESPLAKVESWVKVACPECGGAARRETDVMPNWARA</sequence>
<dbReference type="SUPFAM" id="SSF52374">
    <property type="entry name" value="Nucleotidylyl transferase"/>
    <property type="match status" value="1"/>
</dbReference>
<keyword evidence="3" id="KW-0436">Ligase</keyword>
<feature type="non-terminal residue" evidence="8">
    <location>
        <position position="62"/>
    </location>
</feature>